<dbReference type="GO" id="GO:0016020">
    <property type="term" value="C:membrane"/>
    <property type="evidence" value="ECO:0007669"/>
    <property type="project" value="UniProtKB-SubCell"/>
</dbReference>
<dbReference type="InterPro" id="IPR036640">
    <property type="entry name" value="ABC1_TM_sf"/>
</dbReference>
<dbReference type="Gene3D" id="3.40.50.300">
    <property type="entry name" value="P-loop containing nucleotide triphosphate hydrolases"/>
    <property type="match status" value="2"/>
</dbReference>
<dbReference type="Pfam" id="PF00005">
    <property type="entry name" value="ABC_tran"/>
    <property type="match status" value="1"/>
</dbReference>
<evidence type="ECO:0000313" key="11">
    <source>
        <dbReference type="EMBL" id="KAF4733898.1"/>
    </source>
</evidence>
<evidence type="ECO:0000256" key="7">
    <source>
        <dbReference type="ARBA" id="ARBA00023136"/>
    </source>
</evidence>
<dbReference type="EMBL" id="JABANM010013712">
    <property type="protein sequence ID" value="KAF4733898.1"/>
    <property type="molecule type" value="Genomic_DNA"/>
</dbReference>
<evidence type="ECO:0000259" key="10">
    <source>
        <dbReference type="PROSITE" id="PS50929"/>
    </source>
</evidence>
<organism evidence="11 12">
    <name type="scientific">Perkinsus olseni</name>
    <name type="common">Perkinsus atlanticus</name>
    <dbReference type="NCBI Taxonomy" id="32597"/>
    <lineage>
        <taxon>Eukaryota</taxon>
        <taxon>Sar</taxon>
        <taxon>Alveolata</taxon>
        <taxon>Perkinsozoa</taxon>
        <taxon>Perkinsea</taxon>
        <taxon>Perkinsida</taxon>
        <taxon>Perkinsidae</taxon>
        <taxon>Perkinsus</taxon>
    </lineage>
</organism>
<evidence type="ECO:0000256" key="8">
    <source>
        <dbReference type="SAM" id="MobiDB-lite"/>
    </source>
</evidence>
<feature type="transmembrane region" description="Helical" evidence="9">
    <location>
        <begin position="832"/>
        <end position="851"/>
    </location>
</feature>
<keyword evidence="7 9" id="KW-0472">Membrane</keyword>
<feature type="transmembrane region" description="Helical" evidence="9">
    <location>
        <begin position="418"/>
        <end position="439"/>
    </location>
</feature>
<evidence type="ECO:0000256" key="1">
    <source>
        <dbReference type="ARBA" id="ARBA00004370"/>
    </source>
</evidence>
<name>A0A7J6SLT2_PEROL</name>
<accession>A0A7J6SLT2</accession>
<feature type="transmembrane region" description="Helical" evidence="9">
    <location>
        <begin position="756"/>
        <end position="776"/>
    </location>
</feature>
<evidence type="ECO:0000313" key="12">
    <source>
        <dbReference type="Proteomes" id="UP000574390"/>
    </source>
</evidence>
<dbReference type="SUPFAM" id="SSF90123">
    <property type="entry name" value="ABC transporter transmembrane region"/>
    <property type="match status" value="2"/>
</dbReference>
<comment type="subcellular location">
    <subcellularLocation>
        <location evidence="1">Membrane</location>
    </subcellularLocation>
</comment>
<evidence type="ECO:0000256" key="5">
    <source>
        <dbReference type="ARBA" id="ARBA00022840"/>
    </source>
</evidence>
<protein>
    <recommendedName>
        <fullName evidence="10">ABC transmembrane type-1 domain-containing protein</fullName>
    </recommendedName>
</protein>
<feature type="region of interest" description="Disordered" evidence="8">
    <location>
        <begin position="1"/>
        <end position="29"/>
    </location>
</feature>
<dbReference type="PROSITE" id="PS50929">
    <property type="entry name" value="ABC_TM1F"/>
    <property type="match status" value="1"/>
</dbReference>
<reference evidence="11 12" key="1">
    <citation type="submission" date="2020-04" db="EMBL/GenBank/DDBJ databases">
        <title>Perkinsus olseni comparative genomics.</title>
        <authorList>
            <person name="Bogema D.R."/>
        </authorList>
    </citation>
    <scope>NUCLEOTIDE SEQUENCE [LARGE SCALE GENOMIC DNA]</scope>
    <source>
        <strain evidence="11">ATCC PRA-205</strain>
    </source>
</reference>
<dbReference type="SMART" id="SM00382">
    <property type="entry name" value="AAA"/>
    <property type="match status" value="1"/>
</dbReference>
<evidence type="ECO:0000256" key="9">
    <source>
        <dbReference type="SAM" id="Phobius"/>
    </source>
</evidence>
<gene>
    <name evidence="11" type="ORF">FOZ62_004254</name>
</gene>
<dbReference type="InterPro" id="IPR003593">
    <property type="entry name" value="AAA+_ATPase"/>
</dbReference>
<dbReference type="InterPro" id="IPR003439">
    <property type="entry name" value="ABC_transporter-like_ATP-bd"/>
</dbReference>
<dbReference type="GO" id="GO:0016887">
    <property type="term" value="F:ATP hydrolysis activity"/>
    <property type="evidence" value="ECO:0007669"/>
    <property type="project" value="InterPro"/>
</dbReference>
<evidence type="ECO:0000256" key="6">
    <source>
        <dbReference type="ARBA" id="ARBA00022989"/>
    </source>
</evidence>
<dbReference type="Proteomes" id="UP000574390">
    <property type="component" value="Unassembled WGS sequence"/>
</dbReference>
<feature type="transmembrane region" description="Helical" evidence="9">
    <location>
        <begin position="451"/>
        <end position="471"/>
    </location>
</feature>
<keyword evidence="5" id="KW-0067">ATP-binding</keyword>
<dbReference type="InterPro" id="IPR011527">
    <property type="entry name" value="ABC1_TM_dom"/>
</dbReference>
<dbReference type="PANTHER" id="PTHR24223">
    <property type="entry name" value="ATP-BINDING CASSETTE SUB-FAMILY C"/>
    <property type="match status" value="1"/>
</dbReference>
<dbReference type="GO" id="GO:0140359">
    <property type="term" value="F:ABC-type transporter activity"/>
    <property type="evidence" value="ECO:0007669"/>
    <property type="project" value="InterPro"/>
</dbReference>
<feature type="transmembrane region" description="Helical" evidence="9">
    <location>
        <begin position="715"/>
        <end position="736"/>
    </location>
</feature>
<feature type="domain" description="ABC transmembrane type-1" evidence="10">
    <location>
        <begin position="728"/>
        <end position="986"/>
    </location>
</feature>
<keyword evidence="4" id="KW-0547">Nucleotide-binding</keyword>
<feature type="compositionally biased region" description="Pro residues" evidence="8">
    <location>
        <begin position="11"/>
        <end position="21"/>
    </location>
</feature>
<feature type="transmembrane region" description="Helical" evidence="9">
    <location>
        <begin position="857"/>
        <end position="876"/>
    </location>
</feature>
<dbReference type="InterPro" id="IPR027417">
    <property type="entry name" value="P-loop_NTPase"/>
</dbReference>
<sequence length="1229" mass="135059">MPATCRNKPTIPHPSPLPPAAPKADERSWGDTTFNGRYPPLLSNLYVEKFSDAHAKLLHECLTRGEAPPLVVSHLQYETILSRRLCRVKLEQRRVLLGLNPDGRRVERYKWKTRSDYANSRVKYRGQFVKEKFAQLAIEDKPHDEGKLQLEDTIWISIDSCWIGEPEAAPDLSTRVLHRHSHRGVSFNLRGLTWEFRIELIQLFVIELTLHFINLQSIVYLQTLLSVTNGASAAGFTFLSANVALWLLRTHATYWVASIKAYMRTALTYAVHCVSLDLPAEASRGHSLTNLLLSDTAVAVDGLTAVVAAWRLPIEFLSALYLLWTNLTSGVIPCLLVVIILRCAALVLSFIDGTLRKAWQSSRDDRITLCEEAFSPPSCATLARLGWTRVWVQFILRSRETELRLLGKREWMRKIREGIDYAQPVIVQFVAVLLMVTTASVDPAAVVPTSLMLASVAAPVNQFTGVVLSLLECRSALQRLQSFCKAVPHPSSAEKTVYKRDPTFMGRVVAIGERDGSALTGSLLASSTDTVVARKSPRLLLGCGDTVRDNVLFGLRCDDVCLDKAMRLACLTGVPPTKKVDTLSMGQGARVCLARAYYRILCGSMRNAVLLLEEPCIFLDPGTSAMVVANMLELLEHSASIIVLTDHLELLSANLPAGALLVVGARSRIRRQKQSGSDVTASIGNAVEEKTPLQKRVPDSQSVAACVPLQAYSMFLGYVGYGYSCLIMLLIAGIMGSQQSLDVLLSRVTDGQLALLWRYAVVLLAFLLCNFAAFHVEVTGGLRGAKKLFTEFVSELPRSVFFVDAVEASDNLSRLTSDVNVSDHTLTRTLGVLWGAVLYLFFKIVFMLITSESPVETMLVIVLVVLAFELMAARPFRPANRGAHRRAAAALTPVVAAAHGSFEIRDTVREYGATSWVTTQFLARAAESARWHLVEEACRCWLSLRLELIGFLLTAQVTLAKPIGDPILAGMLITAARAVSGIVQQLIHNCGDIERDFVSVQRLTQKPFCEQRSESGEQRDIYSADTIVLRKASVGYGESVVLRGVDLVVHANEKLALVGPSGAGKTTLLNSILGAAKVFSGSVVICGLSPDEATSRCLVQCVPHSPVIFRGSLRRNLDPEGCMVGSLLQESLRAVGLPERVCTNLDSDASDIVKTTADRLRVCLARVVLAREFGQLSIVLLDECAGVFSDEAAREFVGVCLRLFESQTVVMTTHRPFLTELFDRTVTIE</sequence>
<keyword evidence="2" id="KW-0813">Transport</keyword>
<keyword evidence="3 9" id="KW-0812">Transmembrane</keyword>
<proteinExistence type="predicted"/>
<dbReference type="InterPro" id="IPR050173">
    <property type="entry name" value="ABC_transporter_C-like"/>
</dbReference>
<dbReference type="GO" id="GO:0005524">
    <property type="term" value="F:ATP binding"/>
    <property type="evidence" value="ECO:0007669"/>
    <property type="project" value="UniProtKB-KW"/>
</dbReference>
<evidence type="ECO:0000256" key="4">
    <source>
        <dbReference type="ARBA" id="ARBA00022741"/>
    </source>
</evidence>
<comment type="caution">
    <text evidence="11">The sequence shown here is derived from an EMBL/GenBank/DDBJ whole genome shotgun (WGS) entry which is preliminary data.</text>
</comment>
<keyword evidence="6 9" id="KW-1133">Transmembrane helix</keyword>
<dbReference type="Gene3D" id="1.20.1560.10">
    <property type="entry name" value="ABC transporter type 1, transmembrane domain"/>
    <property type="match status" value="2"/>
</dbReference>
<evidence type="ECO:0000256" key="2">
    <source>
        <dbReference type="ARBA" id="ARBA00022448"/>
    </source>
</evidence>
<evidence type="ECO:0000256" key="3">
    <source>
        <dbReference type="ARBA" id="ARBA00022692"/>
    </source>
</evidence>
<feature type="transmembrane region" description="Helical" evidence="9">
    <location>
        <begin position="330"/>
        <end position="351"/>
    </location>
</feature>
<dbReference type="AlphaFoldDB" id="A0A7J6SLT2"/>
<dbReference type="SUPFAM" id="SSF52540">
    <property type="entry name" value="P-loop containing nucleoside triphosphate hydrolases"/>
    <property type="match status" value="2"/>
</dbReference>